<evidence type="ECO:0000313" key="1">
    <source>
        <dbReference type="EMBL" id="KAK4885625.1"/>
    </source>
</evidence>
<name>A0AAN7PCJ2_9COLE</name>
<reference evidence="2" key="1">
    <citation type="submission" date="2023-01" db="EMBL/GenBank/DDBJ databases">
        <title>Key to firefly adult light organ development and bioluminescence: homeobox transcription factors regulate luciferase expression and transportation to peroxisome.</title>
        <authorList>
            <person name="Fu X."/>
        </authorList>
    </citation>
    <scope>NUCLEOTIDE SEQUENCE [LARGE SCALE GENOMIC DNA]</scope>
</reference>
<organism evidence="1 2">
    <name type="scientific">Aquatica leii</name>
    <dbReference type="NCBI Taxonomy" id="1421715"/>
    <lineage>
        <taxon>Eukaryota</taxon>
        <taxon>Metazoa</taxon>
        <taxon>Ecdysozoa</taxon>
        <taxon>Arthropoda</taxon>
        <taxon>Hexapoda</taxon>
        <taxon>Insecta</taxon>
        <taxon>Pterygota</taxon>
        <taxon>Neoptera</taxon>
        <taxon>Endopterygota</taxon>
        <taxon>Coleoptera</taxon>
        <taxon>Polyphaga</taxon>
        <taxon>Elateriformia</taxon>
        <taxon>Elateroidea</taxon>
        <taxon>Lampyridae</taxon>
        <taxon>Luciolinae</taxon>
        <taxon>Aquatica</taxon>
    </lineage>
</organism>
<keyword evidence="2" id="KW-1185">Reference proteome</keyword>
<accession>A0AAN7PCJ2</accession>
<dbReference type="AlphaFoldDB" id="A0AAN7PCJ2"/>
<evidence type="ECO:0000313" key="2">
    <source>
        <dbReference type="Proteomes" id="UP001353858"/>
    </source>
</evidence>
<gene>
    <name evidence="1" type="ORF">RN001_001896</name>
</gene>
<protein>
    <submittedName>
        <fullName evidence="1">Uncharacterized protein</fullName>
    </submittedName>
</protein>
<dbReference type="EMBL" id="JARPUR010000001">
    <property type="protein sequence ID" value="KAK4885625.1"/>
    <property type="molecule type" value="Genomic_DNA"/>
</dbReference>
<proteinExistence type="predicted"/>
<dbReference type="Proteomes" id="UP001353858">
    <property type="component" value="Unassembled WGS sequence"/>
</dbReference>
<sequence>MNRWLLLFCKNNLEQNFPIVVLKRHELSEHNFCVEAIESKNLYACIEQNTSTHHQFEQSPTINNFHDNLPKDVLNCNINVLSILPTAHTFADDQFNVDTASPVSPESIVPVCSMTENDCQLRKQIATECALDDMAENVYMMLPISWVIR</sequence>
<comment type="caution">
    <text evidence="1">The sequence shown here is derived from an EMBL/GenBank/DDBJ whole genome shotgun (WGS) entry which is preliminary data.</text>
</comment>